<sequence length="359" mass="37210">MSTDQSSGTQRHGDGYAPAGRAYLGSFTSEGGRGITTARVDPDDGSLRALHHTGDAVPDPSYLVVGDGVLHSVCEQEDGAVTALSLADPDRPSPLGAPVPVDGAGPTHLTRAGRLLCTANYGSGSVSVLGTAANGTPLGPAKVHRHEGSGPVTDRQQGPHAHEVVVDPSGRYLLAVDLGTDSVWVSALEDDDLRPLHQVALRPGTGPRHLTFGPDGTRAYVVGELLPTLTVCSWDAEKGRLEPLGETRVVPDETGGETYPSEVVLRGDGRLAWVAVRGADSIAVLTLDGNGEEAELAATMPCGGHWPRDLALHPSGQWLYAANERSGDVTWFDIDAPTGMPRPAGSLAVPAASCIAFGP</sequence>
<dbReference type="InterPro" id="IPR015943">
    <property type="entry name" value="WD40/YVTN_repeat-like_dom_sf"/>
</dbReference>
<dbReference type="InterPro" id="IPR050282">
    <property type="entry name" value="Cycloisomerase_2"/>
</dbReference>
<protein>
    <submittedName>
        <fullName evidence="3">Lactonase family protein</fullName>
        <ecNumber evidence="3">3.1.1.-</ecNumber>
    </submittedName>
</protein>
<feature type="region of interest" description="Disordered" evidence="2">
    <location>
        <begin position="1"/>
        <end position="21"/>
    </location>
</feature>
<evidence type="ECO:0000313" key="3">
    <source>
        <dbReference type="EMBL" id="MDT0381177.1"/>
    </source>
</evidence>
<dbReference type="InterPro" id="IPR019405">
    <property type="entry name" value="Lactonase_7-beta_prop"/>
</dbReference>
<organism evidence="3 4">
    <name type="scientific">Streptomyces hazeniae</name>
    <dbReference type="NCBI Taxonomy" id="3075538"/>
    <lineage>
        <taxon>Bacteria</taxon>
        <taxon>Bacillati</taxon>
        <taxon>Actinomycetota</taxon>
        <taxon>Actinomycetes</taxon>
        <taxon>Kitasatosporales</taxon>
        <taxon>Streptomycetaceae</taxon>
        <taxon>Streptomyces</taxon>
    </lineage>
</organism>
<evidence type="ECO:0000256" key="1">
    <source>
        <dbReference type="ARBA" id="ARBA00005564"/>
    </source>
</evidence>
<accession>A0ABU2NW12</accession>
<feature type="region of interest" description="Disordered" evidence="2">
    <location>
        <begin position="141"/>
        <end position="160"/>
    </location>
</feature>
<dbReference type="PANTHER" id="PTHR30344">
    <property type="entry name" value="6-PHOSPHOGLUCONOLACTONASE-RELATED"/>
    <property type="match status" value="1"/>
</dbReference>
<dbReference type="GO" id="GO:0016787">
    <property type="term" value="F:hydrolase activity"/>
    <property type="evidence" value="ECO:0007669"/>
    <property type="project" value="UniProtKB-KW"/>
</dbReference>
<reference evidence="4" key="1">
    <citation type="submission" date="2023-07" db="EMBL/GenBank/DDBJ databases">
        <title>30 novel species of actinomycetes from the DSMZ collection.</title>
        <authorList>
            <person name="Nouioui I."/>
        </authorList>
    </citation>
    <scope>NUCLEOTIDE SEQUENCE [LARGE SCALE GENOMIC DNA]</scope>
    <source>
        <strain evidence="4">DSM 42041</strain>
    </source>
</reference>
<dbReference type="SUPFAM" id="SSF51004">
    <property type="entry name" value="C-terminal (heme d1) domain of cytochrome cd1-nitrite reductase"/>
    <property type="match status" value="1"/>
</dbReference>
<comment type="caution">
    <text evidence="3">The sequence shown here is derived from an EMBL/GenBank/DDBJ whole genome shotgun (WGS) entry which is preliminary data.</text>
</comment>
<dbReference type="Proteomes" id="UP001183414">
    <property type="component" value="Unassembled WGS sequence"/>
</dbReference>
<feature type="compositionally biased region" description="Polar residues" evidence="2">
    <location>
        <begin position="1"/>
        <end position="10"/>
    </location>
</feature>
<evidence type="ECO:0000313" key="4">
    <source>
        <dbReference type="Proteomes" id="UP001183414"/>
    </source>
</evidence>
<dbReference type="RefSeq" id="WP_311674862.1">
    <property type="nucleotide sequence ID" value="NZ_JAVREQ010000020.1"/>
</dbReference>
<keyword evidence="3" id="KW-0378">Hydrolase</keyword>
<dbReference type="Gene3D" id="2.130.10.10">
    <property type="entry name" value="YVTN repeat-like/Quinoprotein amine dehydrogenase"/>
    <property type="match status" value="1"/>
</dbReference>
<dbReference type="EMBL" id="JAVREQ010000020">
    <property type="protein sequence ID" value="MDT0381177.1"/>
    <property type="molecule type" value="Genomic_DNA"/>
</dbReference>
<comment type="similarity">
    <text evidence="1">Belongs to the cycloisomerase 2 family.</text>
</comment>
<gene>
    <name evidence="3" type="ORF">RM572_20685</name>
</gene>
<dbReference type="EC" id="3.1.1.-" evidence="3"/>
<keyword evidence="4" id="KW-1185">Reference proteome</keyword>
<evidence type="ECO:0000256" key="2">
    <source>
        <dbReference type="SAM" id="MobiDB-lite"/>
    </source>
</evidence>
<proteinExistence type="inferred from homology"/>
<name>A0ABU2NW12_9ACTN</name>
<dbReference type="PANTHER" id="PTHR30344:SF1">
    <property type="entry name" value="6-PHOSPHOGLUCONOLACTONASE"/>
    <property type="match status" value="1"/>
</dbReference>
<dbReference type="InterPro" id="IPR011048">
    <property type="entry name" value="Haem_d1_sf"/>
</dbReference>
<dbReference type="Pfam" id="PF10282">
    <property type="entry name" value="Lactonase"/>
    <property type="match status" value="1"/>
</dbReference>